<dbReference type="PANTHER" id="PTHR30146">
    <property type="entry name" value="LACI-RELATED TRANSCRIPTIONAL REPRESSOR"/>
    <property type="match status" value="1"/>
</dbReference>
<dbReference type="AlphaFoldDB" id="A0A2T0SZC0"/>
<dbReference type="CDD" id="cd01392">
    <property type="entry name" value="HTH_LacI"/>
    <property type="match status" value="1"/>
</dbReference>
<name>A0A2T0SZC0_9PSEU</name>
<dbReference type="Proteomes" id="UP000239494">
    <property type="component" value="Unassembled WGS sequence"/>
</dbReference>
<accession>A0A2T0SZC0</accession>
<dbReference type="InterPro" id="IPR028082">
    <property type="entry name" value="Peripla_BP_I"/>
</dbReference>
<evidence type="ECO:0000256" key="3">
    <source>
        <dbReference type="ARBA" id="ARBA00023163"/>
    </source>
</evidence>
<dbReference type="Pfam" id="PF13377">
    <property type="entry name" value="Peripla_BP_3"/>
    <property type="match status" value="1"/>
</dbReference>
<feature type="domain" description="HTH lacI-type" evidence="5">
    <location>
        <begin position="24"/>
        <end position="78"/>
    </location>
</feature>
<dbReference type="Gene3D" id="3.40.50.2300">
    <property type="match status" value="2"/>
</dbReference>
<dbReference type="GO" id="GO:0000976">
    <property type="term" value="F:transcription cis-regulatory region binding"/>
    <property type="evidence" value="ECO:0007669"/>
    <property type="project" value="TreeGrafter"/>
</dbReference>
<keyword evidence="1" id="KW-0805">Transcription regulation</keyword>
<dbReference type="InterPro" id="IPR046335">
    <property type="entry name" value="LacI/GalR-like_sensor"/>
</dbReference>
<organism evidence="6 7">
    <name type="scientific">Umezawaea tangerina</name>
    <dbReference type="NCBI Taxonomy" id="84725"/>
    <lineage>
        <taxon>Bacteria</taxon>
        <taxon>Bacillati</taxon>
        <taxon>Actinomycetota</taxon>
        <taxon>Actinomycetes</taxon>
        <taxon>Pseudonocardiales</taxon>
        <taxon>Pseudonocardiaceae</taxon>
        <taxon>Umezawaea</taxon>
    </lineage>
</organism>
<reference evidence="6 7" key="1">
    <citation type="submission" date="2018-03" db="EMBL/GenBank/DDBJ databases">
        <title>Genomic Encyclopedia of Archaeal and Bacterial Type Strains, Phase II (KMG-II): from individual species to whole genera.</title>
        <authorList>
            <person name="Goeker M."/>
        </authorList>
    </citation>
    <scope>NUCLEOTIDE SEQUENCE [LARGE SCALE GENOMIC DNA]</scope>
    <source>
        <strain evidence="6 7">DSM 44720</strain>
    </source>
</reference>
<dbReference type="SUPFAM" id="SSF47413">
    <property type="entry name" value="lambda repressor-like DNA-binding domains"/>
    <property type="match status" value="1"/>
</dbReference>
<dbReference type="SUPFAM" id="SSF53822">
    <property type="entry name" value="Periplasmic binding protein-like I"/>
    <property type="match status" value="1"/>
</dbReference>
<sequence length="358" mass="38325">MDRTSATRLPVINSEGERVRDKRPTISDIAKAAGVSTGAVSYALNGRPGVSDATRKRVVEIADRLGWVPSSAARSLSDGRANAIGLVVDRPARELGVEPFFVQLIAGIQDALADGPTALLLQVTDDATAELEAYRRWWAGRRVDGVLLADLRDDDRRVELVRELGLPTVVLAEPVLPDLPCVWTDDESAVSEVVEYLAALGHRRIVRVAGPTTFVHTQIRSNAFTAAAGRLGLHEARVVHADYSDEVAARVTRRVLTSGEPPTAMVFDNDVMAVSALAVAHELGIPVPDRLSLVAWDDSALCRLVRPALTAVRRPIAERGATAVRLLLDVIGGGEAAHVKTSDPELVPRSSTGPAPRP</sequence>
<dbReference type="EMBL" id="PVTF01000008">
    <property type="protein sequence ID" value="PRY38765.1"/>
    <property type="molecule type" value="Genomic_DNA"/>
</dbReference>
<comment type="caution">
    <text evidence="6">The sequence shown here is derived from an EMBL/GenBank/DDBJ whole genome shotgun (WGS) entry which is preliminary data.</text>
</comment>
<dbReference type="Pfam" id="PF00356">
    <property type="entry name" value="LacI"/>
    <property type="match status" value="1"/>
</dbReference>
<feature type="region of interest" description="Disordered" evidence="4">
    <location>
        <begin position="339"/>
        <end position="358"/>
    </location>
</feature>
<feature type="compositionally biased region" description="Polar residues" evidence="4">
    <location>
        <begin position="349"/>
        <end position="358"/>
    </location>
</feature>
<dbReference type="PROSITE" id="PS50932">
    <property type="entry name" value="HTH_LACI_2"/>
    <property type="match status" value="1"/>
</dbReference>
<evidence type="ECO:0000313" key="6">
    <source>
        <dbReference type="EMBL" id="PRY38765.1"/>
    </source>
</evidence>
<keyword evidence="3" id="KW-0804">Transcription</keyword>
<evidence type="ECO:0000256" key="4">
    <source>
        <dbReference type="SAM" id="MobiDB-lite"/>
    </source>
</evidence>
<proteinExistence type="predicted"/>
<dbReference type="PROSITE" id="PS00356">
    <property type="entry name" value="HTH_LACI_1"/>
    <property type="match status" value="1"/>
</dbReference>
<dbReference type="GO" id="GO:0003700">
    <property type="term" value="F:DNA-binding transcription factor activity"/>
    <property type="evidence" value="ECO:0007669"/>
    <property type="project" value="TreeGrafter"/>
</dbReference>
<dbReference type="InterPro" id="IPR000843">
    <property type="entry name" value="HTH_LacI"/>
</dbReference>
<evidence type="ECO:0000259" key="5">
    <source>
        <dbReference type="PROSITE" id="PS50932"/>
    </source>
</evidence>
<gene>
    <name evidence="6" type="ORF">CLV43_108165</name>
</gene>
<dbReference type="InterPro" id="IPR010982">
    <property type="entry name" value="Lambda_DNA-bd_dom_sf"/>
</dbReference>
<dbReference type="PANTHER" id="PTHR30146:SF155">
    <property type="entry name" value="ALANINE RACEMASE"/>
    <property type="match status" value="1"/>
</dbReference>
<evidence type="ECO:0000256" key="1">
    <source>
        <dbReference type="ARBA" id="ARBA00023015"/>
    </source>
</evidence>
<dbReference type="CDD" id="cd06267">
    <property type="entry name" value="PBP1_LacI_sugar_binding-like"/>
    <property type="match status" value="1"/>
</dbReference>
<keyword evidence="2" id="KW-0238">DNA-binding</keyword>
<evidence type="ECO:0000256" key="2">
    <source>
        <dbReference type="ARBA" id="ARBA00023125"/>
    </source>
</evidence>
<keyword evidence="7" id="KW-1185">Reference proteome</keyword>
<dbReference type="Gene3D" id="1.10.260.40">
    <property type="entry name" value="lambda repressor-like DNA-binding domains"/>
    <property type="match status" value="1"/>
</dbReference>
<dbReference type="SMART" id="SM00354">
    <property type="entry name" value="HTH_LACI"/>
    <property type="match status" value="1"/>
</dbReference>
<protein>
    <submittedName>
        <fullName evidence="6">LacI family transcriptional regulator</fullName>
    </submittedName>
</protein>
<evidence type="ECO:0000313" key="7">
    <source>
        <dbReference type="Proteomes" id="UP000239494"/>
    </source>
</evidence>